<dbReference type="Pfam" id="PF25922">
    <property type="entry name" value="DUF7968"/>
    <property type="match status" value="1"/>
</dbReference>
<sequence length="91" mass="9659">MTADTVRLSYLPAEDRIADGVDAEPFRSYLRRAHRGRVEPGAEWSAFVGRGCGVTGDVTLRVEAVTGGSSIGADTAFVFEPRADADTSLSP</sequence>
<dbReference type="RefSeq" id="WP_185191507.1">
    <property type="nucleotide sequence ID" value="NZ_JACKXD010000001.1"/>
</dbReference>
<evidence type="ECO:0000313" key="2">
    <source>
        <dbReference type="EMBL" id="MBB6645131.1"/>
    </source>
</evidence>
<dbReference type="AlphaFoldDB" id="A0A7J9SJE9"/>
<keyword evidence="3" id="KW-1185">Reference proteome</keyword>
<accession>A0A7J9SJE9</accession>
<comment type="caution">
    <text evidence="2">The sequence shown here is derived from an EMBL/GenBank/DDBJ whole genome shotgun (WGS) entry which is preliminary data.</text>
</comment>
<organism evidence="2 3">
    <name type="scientific">Halobellus ruber</name>
    <dbReference type="NCBI Taxonomy" id="2761102"/>
    <lineage>
        <taxon>Archaea</taxon>
        <taxon>Methanobacteriati</taxon>
        <taxon>Methanobacteriota</taxon>
        <taxon>Stenosarchaea group</taxon>
        <taxon>Halobacteria</taxon>
        <taxon>Halobacteriales</taxon>
        <taxon>Haloferacaceae</taxon>
        <taxon>Halobellus</taxon>
    </lineage>
</organism>
<dbReference type="Proteomes" id="UP000546257">
    <property type="component" value="Unassembled WGS sequence"/>
</dbReference>
<proteinExistence type="predicted"/>
<evidence type="ECO:0000259" key="1">
    <source>
        <dbReference type="Pfam" id="PF25922"/>
    </source>
</evidence>
<gene>
    <name evidence="2" type="ORF">H5V44_02245</name>
</gene>
<feature type="domain" description="DUF7968" evidence="1">
    <location>
        <begin position="4"/>
        <end position="86"/>
    </location>
</feature>
<dbReference type="EMBL" id="JACKXD010000001">
    <property type="protein sequence ID" value="MBB6645131.1"/>
    <property type="molecule type" value="Genomic_DNA"/>
</dbReference>
<reference evidence="2 3" key="1">
    <citation type="submission" date="2020-08" db="EMBL/GenBank/DDBJ databases">
        <authorList>
            <person name="Seo M.-J."/>
        </authorList>
    </citation>
    <scope>NUCLEOTIDE SEQUENCE [LARGE SCALE GENOMIC DNA]</scope>
    <source>
        <strain evidence="2 3">MBLA0160</strain>
    </source>
</reference>
<evidence type="ECO:0000313" key="3">
    <source>
        <dbReference type="Proteomes" id="UP000546257"/>
    </source>
</evidence>
<protein>
    <recommendedName>
        <fullName evidence="1">DUF7968 domain-containing protein</fullName>
    </recommendedName>
</protein>
<name>A0A7J9SJE9_9EURY</name>
<dbReference type="InterPro" id="IPR058274">
    <property type="entry name" value="DUF7968"/>
</dbReference>